<dbReference type="InterPro" id="IPR001680">
    <property type="entry name" value="WD40_rpt"/>
</dbReference>
<feature type="coiled-coil region" evidence="6">
    <location>
        <begin position="635"/>
        <end position="665"/>
    </location>
</feature>
<dbReference type="SUPFAM" id="SSF50978">
    <property type="entry name" value="WD40 repeat-like"/>
    <property type="match status" value="2"/>
</dbReference>
<feature type="repeat" description="WD" evidence="5">
    <location>
        <begin position="187"/>
        <end position="228"/>
    </location>
</feature>
<organism evidence="8">
    <name type="scientific">Menopon gallinae</name>
    <name type="common">poultry shaft louse</name>
    <dbReference type="NCBI Taxonomy" id="328185"/>
    <lineage>
        <taxon>Eukaryota</taxon>
        <taxon>Metazoa</taxon>
        <taxon>Ecdysozoa</taxon>
        <taxon>Arthropoda</taxon>
        <taxon>Hexapoda</taxon>
        <taxon>Insecta</taxon>
        <taxon>Pterygota</taxon>
        <taxon>Neoptera</taxon>
        <taxon>Paraneoptera</taxon>
        <taxon>Psocodea</taxon>
        <taxon>Troctomorpha</taxon>
        <taxon>Phthiraptera</taxon>
        <taxon>Amblycera</taxon>
        <taxon>Menoponidae</taxon>
        <taxon>Menopon</taxon>
    </lineage>
</organism>
<dbReference type="CDD" id="cd00200">
    <property type="entry name" value="WD40"/>
    <property type="match status" value="1"/>
</dbReference>
<reference evidence="8" key="1">
    <citation type="journal article" date="2024" name="Gigascience">
        <title>Chromosome-level genome of the poultry shaft louse Menopon gallinae provides insight into the host-switching and adaptive evolution of parasitic lice.</title>
        <authorList>
            <person name="Xu Y."/>
            <person name="Ma L."/>
            <person name="Liu S."/>
            <person name="Liang Y."/>
            <person name="Liu Q."/>
            <person name="He Z."/>
            <person name="Tian L."/>
            <person name="Duan Y."/>
            <person name="Cai W."/>
            <person name="Li H."/>
            <person name="Song F."/>
        </authorList>
    </citation>
    <scope>NUCLEOTIDE SEQUENCE</scope>
    <source>
        <strain evidence="8">Cailab_2023a</strain>
    </source>
</reference>
<evidence type="ECO:0000256" key="2">
    <source>
        <dbReference type="ARBA" id="ARBA00022574"/>
    </source>
</evidence>
<keyword evidence="2 5" id="KW-0853">WD repeat</keyword>
<feature type="repeat" description="WD" evidence="5">
    <location>
        <begin position="561"/>
        <end position="602"/>
    </location>
</feature>
<dbReference type="InterPro" id="IPR015943">
    <property type="entry name" value="WD40/YVTN_repeat-like_dom_sf"/>
</dbReference>
<gene>
    <name evidence="8" type="ORF">PYX00_007677</name>
</gene>
<evidence type="ECO:0000313" key="8">
    <source>
        <dbReference type="EMBL" id="KAL0270191.1"/>
    </source>
</evidence>
<dbReference type="GO" id="GO:0034511">
    <property type="term" value="F:U3 snoRNA binding"/>
    <property type="evidence" value="ECO:0007669"/>
    <property type="project" value="TreeGrafter"/>
</dbReference>
<dbReference type="PANTHER" id="PTHR19854">
    <property type="entry name" value="TRANSDUCIN BETA-LIKE 3"/>
    <property type="match status" value="1"/>
</dbReference>
<dbReference type="InterPro" id="IPR020472">
    <property type="entry name" value="WD40_PAC1"/>
</dbReference>
<keyword evidence="4" id="KW-0539">Nucleus</keyword>
<protein>
    <recommendedName>
        <fullName evidence="7">U3 small nucleolar RNA-associated protein 13 C-terminal domain-containing protein</fullName>
    </recommendedName>
</protein>
<evidence type="ECO:0000256" key="3">
    <source>
        <dbReference type="ARBA" id="ARBA00022737"/>
    </source>
</evidence>
<dbReference type="Pfam" id="PF00400">
    <property type="entry name" value="WD40"/>
    <property type="match status" value="8"/>
</dbReference>
<feature type="repeat" description="WD" evidence="5">
    <location>
        <begin position="477"/>
        <end position="518"/>
    </location>
</feature>
<dbReference type="InterPro" id="IPR036322">
    <property type="entry name" value="WD40_repeat_dom_sf"/>
</dbReference>
<dbReference type="SMART" id="SM00320">
    <property type="entry name" value="WD40"/>
    <property type="match status" value="11"/>
</dbReference>
<dbReference type="GO" id="GO:0000472">
    <property type="term" value="P:endonucleolytic cleavage to generate mature 5'-end of SSU-rRNA from (SSU-rRNA, 5.8S rRNA, LSU-rRNA)"/>
    <property type="evidence" value="ECO:0007669"/>
    <property type="project" value="TreeGrafter"/>
</dbReference>
<sequence length="793" mass="88121">MAPRTKLKEYFVPESKNGAFYSGGNIFWSEDGKTIFCASFGVVNVVDVEQGRPRFTIGDDGESADIISNFIVSPDGGRLFTAHKSGLFKCWEISDGQLLKQWKYIHKGTVTALDVGDDLLISGGSDAVVRVWNTTYHTCSLALRGLSGVVSVVKFHSEEGKRTVFTCADDLKISCWDLETGDLLYQFSGHYSKITSISFHHSNKYLVSCGRDKVIMLWDLEKKKCIKTFPAFECLEGIACLEGKPELPVEVKTQDGVFVAVAGERGVIRIMEMTVGMEVYTQTNSLVSKAEQEGGLAITQLLYNKRTSSFLVATVDQNIIIHKLNNFECVKQLVGFSDEILDIVLVGPDESYFAVATNSCDIKLYNRETMGCQLLKGHTDLVLSLNSSKVNNCWMISAAKDHTVRLWELNVEGKSMTCLAVGTRHTALVSAVCFSQLSSDVFISVSKDTTLKVWNIKSVVNELPKVNDYELIVKYTEAAHDKDINSVAISPNDKLIATASQDKTIKLWSTDGLAFMATLRGHRRGVWCVRFSPVDQILLSSSADTTIKIWSVAQQNCLKTFEGHDSSVLRVEFLTRGMQIVSTSGDGLMKLWTIKDSECAATFEEHDGKIWALAVTADETKFLTGGSDSLLVVWRDATEEKRQAALEAADELKTKEQQLSNLLRSNKLYAALSLALSLDKPFNVLNILKELLKKSDEGDLNATINKLPDINKERLLKCAAVWNTNSKNCQVAQMVTSILLDEIVSGSLKLDNMSQYIEQLLPYSERHYKRLTGLMEELHFLSYSLSLMKPAVK</sequence>
<feature type="repeat" description="WD" evidence="5">
    <location>
        <begin position="603"/>
        <end position="644"/>
    </location>
</feature>
<dbReference type="AlphaFoldDB" id="A0AAW2HL77"/>
<dbReference type="Pfam" id="PF08625">
    <property type="entry name" value="Utp13"/>
    <property type="match status" value="1"/>
</dbReference>
<feature type="repeat" description="WD" evidence="5">
    <location>
        <begin position="519"/>
        <end position="560"/>
    </location>
</feature>
<keyword evidence="6" id="KW-0175">Coiled coil</keyword>
<dbReference type="Gene3D" id="2.130.10.10">
    <property type="entry name" value="YVTN repeat-like/Quinoprotein amine dehydrogenase"/>
    <property type="match status" value="4"/>
</dbReference>
<feature type="repeat" description="WD" evidence="5">
    <location>
        <begin position="422"/>
        <end position="458"/>
    </location>
</feature>
<dbReference type="EMBL" id="JARGDH010000004">
    <property type="protein sequence ID" value="KAL0270191.1"/>
    <property type="molecule type" value="Genomic_DNA"/>
</dbReference>
<dbReference type="PROSITE" id="PS50294">
    <property type="entry name" value="WD_REPEATS_REGION"/>
    <property type="match status" value="6"/>
</dbReference>
<dbReference type="PROSITE" id="PS50082">
    <property type="entry name" value="WD_REPEATS_2"/>
    <property type="match status" value="8"/>
</dbReference>
<evidence type="ECO:0000259" key="7">
    <source>
        <dbReference type="Pfam" id="PF08625"/>
    </source>
</evidence>
<evidence type="ECO:0000256" key="4">
    <source>
        <dbReference type="ARBA" id="ARBA00023242"/>
    </source>
</evidence>
<proteinExistence type="predicted"/>
<dbReference type="InterPro" id="IPR019775">
    <property type="entry name" value="WD40_repeat_CS"/>
</dbReference>
<dbReference type="GO" id="GO:0000480">
    <property type="term" value="P:endonucleolytic cleavage in 5'-ETS of tricistronic rRNA transcript (SSU-rRNA, 5.8S rRNA, LSU-rRNA)"/>
    <property type="evidence" value="ECO:0007669"/>
    <property type="project" value="TreeGrafter"/>
</dbReference>
<feature type="domain" description="U3 small nucleolar RNA-associated protein 13 C-terminal" evidence="7">
    <location>
        <begin position="656"/>
        <end position="788"/>
    </location>
</feature>
<comment type="caution">
    <text evidence="8">The sequence shown here is derived from an EMBL/GenBank/DDBJ whole genome shotgun (WGS) entry which is preliminary data.</text>
</comment>
<dbReference type="PRINTS" id="PR00320">
    <property type="entry name" value="GPROTEINBRPT"/>
</dbReference>
<dbReference type="PANTHER" id="PTHR19854:SF15">
    <property type="entry name" value="TRANSDUCIN BETA-LIKE PROTEIN 3"/>
    <property type="match status" value="1"/>
</dbReference>
<dbReference type="PROSITE" id="PS00678">
    <property type="entry name" value="WD_REPEATS_1"/>
    <property type="match status" value="2"/>
</dbReference>
<name>A0AAW2HL77_9NEOP</name>
<keyword evidence="3" id="KW-0677">Repeat</keyword>
<evidence type="ECO:0000256" key="6">
    <source>
        <dbReference type="SAM" id="Coils"/>
    </source>
</evidence>
<evidence type="ECO:0000256" key="1">
    <source>
        <dbReference type="ARBA" id="ARBA00004604"/>
    </source>
</evidence>
<dbReference type="GO" id="GO:0030686">
    <property type="term" value="C:90S preribosome"/>
    <property type="evidence" value="ECO:0007669"/>
    <property type="project" value="TreeGrafter"/>
</dbReference>
<feature type="repeat" description="WD" evidence="5">
    <location>
        <begin position="106"/>
        <end position="133"/>
    </location>
</feature>
<dbReference type="InterPro" id="IPR013934">
    <property type="entry name" value="Utp13_C"/>
</dbReference>
<feature type="repeat" description="WD" evidence="5">
    <location>
        <begin position="375"/>
        <end position="417"/>
    </location>
</feature>
<dbReference type="GO" id="GO:0032040">
    <property type="term" value="C:small-subunit processome"/>
    <property type="evidence" value="ECO:0007669"/>
    <property type="project" value="InterPro"/>
</dbReference>
<evidence type="ECO:0000256" key="5">
    <source>
        <dbReference type="PROSITE-ProRule" id="PRU00221"/>
    </source>
</evidence>
<comment type="subcellular location">
    <subcellularLocation>
        <location evidence="1">Nucleus</location>
        <location evidence="1">Nucleolus</location>
    </subcellularLocation>
</comment>
<accession>A0AAW2HL77</accession>